<keyword evidence="1" id="KW-1133">Transmembrane helix</keyword>
<sequence>MKLPLYIVLFLFGLAIAQSIYFYPLLPDIVGSHFDAAGKVNGTSSKFIYFILYFVTLAITSSFALGFPLLLQHLPTSLINLPYREYWLSSDHLEETLSFFKIHFSWFGVGTTLLIIAIFHLTFLANLSPNKDFNITIPFWALLGAFTLFVIWWTVILIRRFPQPS</sequence>
<comment type="caution">
    <text evidence="3">The sequence shown here is derived from an EMBL/GenBank/DDBJ whole genome shotgun (WGS) entry which is preliminary data.</text>
</comment>
<keyword evidence="1" id="KW-0472">Membrane</keyword>
<dbReference type="EMBL" id="VBTY01000076">
    <property type="protein sequence ID" value="MDG3495023.1"/>
    <property type="molecule type" value="Genomic_DNA"/>
</dbReference>
<evidence type="ECO:0000313" key="4">
    <source>
        <dbReference type="Proteomes" id="UP001152872"/>
    </source>
</evidence>
<dbReference type="Pfam" id="PF07853">
    <property type="entry name" value="DUF1648"/>
    <property type="match status" value="1"/>
</dbReference>
<dbReference type="RefSeq" id="WP_009627129.1">
    <property type="nucleotide sequence ID" value="NZ_VBTY01000076.1"/>
</dbReference>
<keyword evidence="1" id="KW-0812">Transmembrane</keyword>
<dbReference type="AlphaFoldDB" id="A0A9X4M797"/>
<feature type="transmembrane region" description="Helical" evidence="1">
    <location>
        <begin position="47"/>
        <end position="71"/>
    </location>
</feature>
<feature type="transmembrane region" description="Helical" evidence="1">
    <location>
        <begin position="137"/>
        <end position="158"/>
    </location>
</feature>
<evidence type="ECO:0000259" key="2">
    <source>
        <dbReference type="Pfam" id="PF07853"/>
    </source>
</evidence>
<dbReference type="InterPro" id="IPR012867">
    <property type="entry name" value="DUF1648"/>
</dbReference>
<evidence type="ECO:0000256" key="1">
    <source>
        <dbReference type="SAM" id="Phobius"/>
    </source>
</evidence>
<dbReference type="Proteomes" id="UP001152872">
    <property type="component" value="Unassembled WGS sequence"/>
</dbReference>
<feature type="domain" description="DUF1648" evidence="2">
    <location>
        <begin position="11"/>
        <end position="56"/>
    </location>
</feature>
<proteinExistence type="predicted"/>
<evidence type="ECO:0000313" key="3">
    <source>
        <dbReference type="EMBL" id="MDG3495023.1"/>
    </source>
</evidence>
<protein>
    <submittedName>
        <fullName evidence="3">DUF1648 domain-containing protein</fullName>
    </submittedName>
</protein>
<feature type="transmembrane region" description="Helical" evidence="1">
    <location>
        <begin position="104"/>
        <end position="125"/>
    </location>
</feature>
<accession>A0A9X4M797</accession>
<reference evidence="3" key="1">
    <citation type="submission" date="2019-05" db="EMBL/GenBank/DDBJ databases">
        <title>Whole genome sequencing of Pseudanabaena catenata USMAC16.</title>
        <authorList>
            <person name="Khan Z."/>
            <person name="Omar W.M."/>
            <person name="Convey P."/>
            <person name="Merican F."/>
            <person name="Najimudin N."/>
        </authorList>
    </citation>
    <scope>NUCLEOTIDE SEQUENCE</scope>
    <source>
        <strain evidence="3">USMAC16</strain>
    </source>
</reference>
<keyword evidence="4" id="KW-1185">Reference proteome</keyword>
<name>A0A9X4M797_9CYAN</name>
<gene>
    <name evidence="3" type="ORF">FEV09_10685</name>
</gene>
<organism evidence="3 4">
    <name type="scientific">Pseudanabaena catenata USMAC16</name>
    <dbReference type="NCBI Taxonomy" id="1855837"/>
    <lineage>
        <taxon>Bacteria</taxon>
        <taxon>Bacillati</taxon>
        <taxon>Cyanobacteriota</taxon>
        <taxon>Cyanophyceae</taxon>
        <taxon>Pseudanabaenales</taxon>
        <taxon>Pseudanabaenaceae</taxon>
        <taxon>Pseudanabaena</taxon>
    </lineage>
</organism>